<protein>
    <submittedName>
        <fullName evidence="1">Uncharacterized protein</fullName>
    </submittedName>
</protein>
<evidence type="ECO:0000313" key="1">
    <source>
        <dbReference type="EMBL" id="TQE13575.1"/>
    </source>
</evidence>
<dbReference type="Proteomes" id="UP000315295">
    <property type="component" value="Unassembled WGS sequence"/>
</dbReference>
<comment type="caution">
    <text evidence="1">The sequence shown here is derived from an EMBL/GenBank/DDBJ whole genome shotgun (WGS) entry which is preliminary data.</text>
</comment>
<gene>
    <name evidence="1" type="ORF">C1H46_000906</name>
</gene>
<dbReference type="AlphaFoldDB" id="A0A540NRD2"/>
<proteinExistence type="predicted"/>
<name>A0A540NRD2_MALBA</name>
<organism evidence="1 2">
    <name type="scientific">Malus baccata</name>
    <name type="common">Siberian crab apple</name>
    <name type="synonym">Pyrus baccata</name>
    <dbReference type="NCBI Taxonomy" id="106549"/>
    <lineage>
        <taxon>Eukaryota</taxon>
        <taxon>Viridiplantae</taxon>
        <taxon>Streptophyta</taxon>
        <taxon>Embryophyta</taxon>
        <taxon>Tracheophyta</taxon>
        <taxon>Spermatophyta</taxon>
        <taxon>Magnoliopsida</taxon>
        <taxon>eudicotyledons</taxon>
        <taxon>Gunneridae</taxon>
        <taxon>Pentapetalae</taxon>
        <taxon>rosids</taxon>
        <taxon>fabids</taxon>
        <taxon>Rosales</taxon>
        <taxon>Rosaceae</taxon>
        <taxon>Amygdaloideae</taxon>
        <taxon>Maleae</taxon>
        <taxon>Malus</taxon>
    </lineage>
</organism>
<accession>A0A540NRD2</accession>
<reference evidence="1 2" key="1">
    <citation type="journal article" date="2019" name="G3 (Bethesda)">
        <title>Sequencing of a Wild Apple (Malus baccata) Genome Unravels the Differences Between Cultivated and Wild Apple Species Regarding Disease Resistance and Cold Tolerance.</title>
        <authorList>
            <person name="Chen X."/>
        </authorList>
    </citation>
    <scope>NUCLEOTIDE SEQUENCE [LARGE SCALE GENOMIC DNA]</scope>
    <source>
        <strain evidence="2">cv. Shandingzi</strain>
        <tissue evidence="1">Leaves</tissue>
    </source>
</reference>
<evidence type="ECO:0000313" key="2">
    <source>
        <dbReference type="Proteomes" id="UP000315295"/>
    </source>
</evidence>
<dbReference type="EMBL" id="VIEB01000010">
    <property type="protein sequence ID" value="TQE13575.1"/>
    <property type="molecule type" value="Genomic_DNA"/>
</dbReference>
<keyword evidence="2" id="KW-1185">Reference proteome</keyword>
<sequence length="53" mass="5596">MLPTIHCLWLCSSSISRLDVASGEAILSGGEHEIVWMGWKVDDGDGSGSFSAS</sequence>